<proteinExistence type="predicted"/>
<name>A0A8J9SDZ5_PHATR</name>
<gene>
    <name evidence="1" type="ORF">PTTT1_LOCUS43660</name>
</gene>
<dbReference type="AlphaFoldDB" id="A0A8J9SDZ5"/>
<evidence type="ECO:0000313" key="1">
    <source>
        <dbReference type="EMBL" id="CAG9290077.1"/>
    </source>
</evidence>
<protein>
    <submittedName>
        <fullName evidence="1">Uncharacterized protein</fullName>
    </submittedName>
</protein>
<accession>A0A8J9SDZ5</accession>
<reference evidence="1" key="1">
    <citation type="submission" date="2022-02" db="EMBL/GenBank/DDBJ databases">
        <authorList>
            <person name="Giguere J D."/>
        </authorList>
    </citation>
    <scope>NUCLEOTIDE SEQUENCE</scope>
    <source>
        <strain evidence="1">CCAP 1055/1</strain>
    </source>
</reference>
<dbReference type="Proteomes" id="UP000836788">
    <property type="component" value="Chromosome 5"/>
</dbReference>
<dbReference type="EMBL" id="OU594946">
    <property type="protein sequence ID" value="CAG9290077.1"/>
    <property type="molecule type" value="Genomic_DNA"/>
</dbReference>
<organism evidence="1">
    <name type="scientific">Phaeodactylum tricornutum</name>
    <name type="common">Diatom</name>
    <dbReference type="NCBI Taxonomy" id="2850"/>
    <lineage>
        <taxon>Eukaryota</taxon>
        <taxon>Sar</taxon>
        <taxon>Stramenopiles</taxon>
        <taxon>Ochrophyta</taxon>
        <taxon>Bacillariophyta</taxon>
        <taxon>Bacillariophyceae</taxon>
        <taxon>Bacillariophycidae</taxon>
        <taxon>Naviculales</taxon>
        <taxon>Phaeodactylaceae</taxon>
        <taxon>Phaeodactylum</taxon>
    </lineage>
</organism>
<sequence length="371" mass="42378">MNSRITLESMKRKRRKRSMIPFGPVTLVGITLLIIGAAWAFGLMISSRFKISIKHQAVHDHMSHERRAKDRNKLLEKILGGFPQRASIWPEDGQQGKFYESLRKCVPEKFESDKKCKERIRSGESKKSVGILRTPSVLGRALETFTLEHMKAQNVNTTDVVLITTSHIDSRERRFTKIIRITVLPLLLEAVDLALQTVDDTFLAQQITLDDILGVVRLLIRWHCRLSDIATDTALENLSLDPTVSFPNKGETKLNNFFGFSIEKSGTKEKRTETDPLAMETMLRVDQCTEFVLELQAKNRKSAEDIDVMIDSVVKQEFAHETCQSTMNLLDRRVTEIVGHFLAVSEHTALIICHKYPHVPMCEAEYQSQRM</sequence>